<protein>
    <submittedName>
        <fullName evidence="1">Uncharacterized protein</fullName>
    </submittedName>
</protein>
<evidence type="ECO:0000313" key="2">
    <source>
        <dbReference type="Proteomes" id="UP000184231"/>
    </source>
</evidence>
<accession>A0A1M6DPM9</accession>
<dbReference type="AlphaFoldDB" id="A0A1M6DPM9"/>
<name>A0A1M6DPM9_9FLAO</name>
<dbReference type="RefSeq" id="WP_143150460.1">
    <property type="nucleotide sequence ID" value="NZ_FQYX01000005.1"/>
</dbReference>
<evidence type="ECO:0000313" key="1">
    <source>
        <dbReference type="EMBL" id="SHI75123.1"/>
    </source>
</evidence>
<sequence>MKKPSKIYRITAGSLLLFILALGLLFGFYNEELPKGEQGPKADALAKKMLTAIQEDNYKNTSILEWSFARGKHQYVWNKEENTVRVLWDEYRVHLNLKHQGKSRAYKNNRLLKTEKQQKIIQKATDYFNNDSFWLVAPFKVFDPGTERRLVTLKDGSQGLLVTYTQGGTTPGDSYLWLLGPDAVPKSFKMWVEIIPLGGLEASWEGWQKTAAGVLLPSSHQIGPITIGMGAVKAY</sequence>
<keyword evidence="2" id="KW-1185">Reference proteome</keyword>
<reference evidence="1 2" key="1">
    <citation type="submission" date="2016-11" db="EMBL/GenBank/DDBJ databases">
        <authorList>
            <person name="Jaros S."/>
            <person name="Januszkiewicz K."/>
            <person name="Wedrychowicz H."/>
        </authorList>
    </citation>
    <scope>NUCLEOTIDE SEQUENCE [LARGE SCALE GENOMIC DNA]</scope>
    <source>
        <strain evidence="1 2">CGMCC 1.8863</strain>
    </source>
</reference>
<dbReference type="STRING" id="558155.SAMN04487911_10589"/>
<dbReference type="OrthoDB" id="933657at2"/>
<dbReference type="EMBL" id="FQYX01000005">
    <property type="protein sequence ID" value="SHI75123.1"/>
    <property type="molecule type" value="Genomic_DNA"/>
</dbReference>
<organism evidence="1 2">
    <name type="scientific">Arenibacter nanhaiticus</name>
    <dbReference type="NCBI Taxonomy" id="558155"/>
    <lineage>
        <taxon>Bacteria</taxon>
        <taxon>Pseudomonadati</taxon>
        <taxon>Bacteroidota</taxon>
        <taxon>Flavobacteriia</taxon>
        <taxon>Flavobacteriales</taxon>
        <taxon>Flavobacteriaceae</taxon>
        <taxon>Arenibacter</taxon>
    </lineage>
</organism>
<dbReference type="Proteomes" id="UP000184231">
    <property type="component" value="Unassembled WGS sequence"/>
</dbReference>
<proteinExistence type="predicted"/>
<gene>
    <name evidence="1" type="ORF">SAMN04487911_10589</name>
</gene>